<dbReference type="Proteomes" id="UP000192923">
    <property type="component" value="Unassembled WGS sequence"/>
</dbReference>
<feature type="binding site" evidence="2">
    <location>
        <position position="75"/>
    </location>
    <ligand>
        <name>Mg(2+)</name>
        <dbReference type="ChEBI" id="CHEBI:18420"/>
        <label>4</label>
    </ligand>
</feature>
<dbReference type="Pfam" id="PF02769">
    <property type="entry name" value="AIRS_C"/>
    <property type="match status" value="1"/>
</dbReference>
<dbReference type="GO" id="GO:0009030">
    <property type="term" value="F:thiamine-phosphate kinase activity"/>
    <property type="evidence" value="ECO:0007669"/>
    <property type="project" value="UniProtKB-UniRule"/>
</dbReference>
<keyword evidence="2 5" id="KW-0418">Kinase</keyword>
<dbReference type="NCBIfam" id="TIGR01379">
    <property type="entry name" value="thiL"/>
    <property type="match status" value="1"/>
</dbReference>
<dbReference type="GO" id="GO:0009229">
    <property type="term" value="P:thiamine diphosphate biosynthetic process"/>
    <property type="evidence" value="ECO:0007669"/>
    <property type="project" value="UniProtKB-UniRule"/>
</dbReference>
<evidence type="ECO:0000313" key="5">
    <source>
        <dbReference type="EMBL" id="SMF95171.1"/>
    </source>
</evidence>
<dbReference type="PANTHER" id="PTHR30270:SF0">
    <property type="entry name" value="THIAMINE-MONOPHOSPHATE KINASE"/>
    <property type="match status" value="1"/>
</dbReference>
<dbReference type="Gene3D" id="3.90.650.10">
    <property type="entry name" value="PurM-like C-terminal domain"/>
    <property type="match status" value="1"/>
</dbReference>
<feature type="binding site" evidence="2">
    <location>
        <position position="210"/>
    </location>
    <ligand>
        <name>ATP</name>
        <dbReference type="ChEBI" id="CHEBI:30616"/>
    </ligand>
</feature>
<comment type="function">
    <text evidence="2">Catalyzes the ATP-dependent phosphorylation of thiamine-monophosphate (TMP) to form thiamine-pyrophosphate (TPP), the active form of vitamin B1.</text>
</comment>
<keyword evidence="2" id="KW-0808">Transferase</keyword>
<dbReference type="InterPro" id="IPR036921">
    <property type="entry name" value="PurM-like_N_sf"/>
</dbReference>
<dbReference type="CDD" id="cd02194">
    <property type="entry name" value="ThiL"/>
    <property type="match status" value="1"/>
</dbReference>
<dbReference type="EC" id="2.7.4.16" evidence="2"/>
<dbReference type="Pfam" id="PF00586">
    <property type="entry name" value="AIRS"/>
    <property type="match status" value="1"/>
</dbReference>
<keyword evidence="2" id="KW-0067">ATP-binding</keyword>
<evidence type="ECO:0000256" key="2">
    <source>
        <dbReference type="HAMAP-Rule" id="MF_02128"/>
    </source>
</evidence>
<feature type="binding site" evidence="2">
    <location>
        <position position="211"/>
    </location>
    <ligand>
        <name>Mg(2+)</name>
        <dbReference type="ChEBI" id="CHEBI:18420"/>
        <label>5</label>
    </ligand>
</feature>
<comment type="miscellaneous">
    <text evidence="2">Reaction mechanism of ThiL seems to utilize a direct, inline transfer of the gamma-phosphate of ATP to TMP rather than a phosphorylated enzyme intermediate.</text>
</comment>
<evidence type="ECO:0000313" key="6">
    <source>
        <dbReference type="Proteomes" id="UP000192923"/>
    </source>
</evidence>
<dbReference type="InterPro" id="IPR036676">
    <property type="entry name" value="PurM-like_C_sf"/>
</dbReference>
<proteinExistence type="inferred from homology"/>
<reference evidence="5 6" key="1">
    <citation type="submission" date="2016-12" db="EMBL/GenBank/DDBJ databases">
        <authorList>
            <person name="Song W.-J."/>
            <person name="Kurnit D.M."/>
        </authorList>
    </citation>
    <scope>NUCLEOTIDE SEQUENCE [LARGE SCALE GENOMIC DNA]</scope>
    <source>
        <strain evidence="5 6">175</strain>
    </source>
</reference>
<feature type="binding site" evidence="2">
    <location>
        <position position="30"/>
    </location>
    <ligand>
        <name>Mg(2+)</name>
        <dbReference type="ChEBI" id="CHEBI:18420"/>
        <label>3</label>
    </ligand>
</feature>
<dbReference type="SUPFAM" id="SSF55326">
    <property type="entry name" value="PurM N-terminal domain-like"/>
    <property type="match status" value="1"/>
</dbReference>
<feature type="domain" description="PurM-like N-terminal" evidence="3">
    <location>
        <begin position="28"/>
        <end position="138"/>
    </location>
</feature>
<evidence type="ECO:0000259" key="4">
    <source>
        <dbReference type="Pfam" id="PF02769"/>
    </source>
</evidence>
<dbReference type="RefSeq" id="WP_085213168.1">
    <property type="nucleotide sequence ID" value="NZ_FXAM01000001.1"/>
</dbReference>
<comment type="pathway">
    <text evidence="2">Cofactor biosynthesis; thiamine diphosphate biosynthesis; thiamine diphosphate from thiamine phosphate: step 1/1.</text>
</comment>
<gene>
    <name evidence="2" type="primary">thiL</name>
    <name evidence="5" type="ORF">SAMN02949497_2518</name>
</gene>
<dbReference type="GO" id="GO:0009228">
    <property type="term" value="P:thiamine biosynthetic process"/>
    <property type="evidence" value="ECO:0007669"/>
    <property type="project" value="UniProtKB-KW"/>
</dbReference>
<feature type="binding site" evidence="2">
    <location>
        <position position="30"/>
    </location>
    <ligand>
        <name>Mg(2+)</name>
        <dbReference type="ChEBI" id="CHEBI:18420"/>
        <label>4</label>
    </ligand>
</feature>
<feature type="domain" description="PurM-like C-terminal" evidence="4">
    <location>
        <begin position="150"/>
        <end position="300"/>
    </location>
</feature>
<keyword evidence="2" id="KW-0460">Magnesium</keyword>
<dbReference type="Gene3D" id="3.30.1330.10">
    <property type="entry name" value="PurM-like, N-terminal domain"/>
    <property type="match status" value="1"/>
</dbReference>
<dbReference type="PIRSF" id="PIRSF005303">
    <property type="entry name" value="Thiam_monoph_kin"/>
    <property type="match status" value="1"/>
</dbReference>
<evidence type="ECO:0000259" key="3">
    <source>
        <dbReference type="Pfam" id="PF00586"/>
    </source>
</evidence>
<dbReference type="HAMAP" id="MF_02128">
    <property type="entry name" value="TMP_kinase"/>
    <property type="match status" value="1"/>
</dbReference>
<feature type="binding site" evidence="2">
    <location>
        <position position="47"/>
    </location>
    <ligand>
        <name>Mg(2+)</name>
        <dbReference type="ChEBI" id="CHEBI:18420"/>
        <label>1</label>
    </ligand>
</feature>
<keyword evidence="6" id="KW-1185">Reference proteome</keyword>
<dbReference type="GO" id="GO:0005524">
    <property type="term" value="F:ATP binding"/>
    <property type="evidence" value="ECO:0007669"/>
    <property type="project" value="UniProtKB-UniRule"/>
</dbReference>
<keyword evidence="2" id="KW-0547">Nucleotide-binding</keyword>
<dbReference type="InterPro" id="IPR010918">
    <property type="entry name" value="PurM-like_C_dom"/>
</dbReference>
<evidence type="ECO:0000256" key="1">
    <source>
        <dbReference type="ARBA" id="ARBA00022977"/>
    </source>
</evidence>
<feature type="binding site" evidence="2">
    <location>
        <position position="122"/>
    </location>
    <ligand>
        <name>Mg(2+)</name>
        <dbReference type="ChEBI" id="CHEBI:18420"/>
        <label>1</label>
    </ligand>
</feature>
<dbReference type="PANTHER" id="PTHR30270">
    <property type="entry name" value="THIAMINE-MONOPHOSPHATE KINASE"/>
    <property type="match status" value="1"/>
</dbReference>
<comment type="catalytic activity">
    <reaction evidence="2">
        <text>thiamine phosphate + ATP = thiamine diphosphate + ADP</text>
        <dbReference type="Rhea" id="RHEA:15913"/>
        <dbReference type="ChEBI" id="CHEBI:30616"/>
        <dbReference type="ChEBI" id="CHEBI:37575"/>
        <dbReference type="ChEBI" id="CHEBI:58937"/>
        <dbReference type="ChEBI" id="CHEBI:456216"/>
        <dbReference type="EC" id="2.7.4.16"/>
    </reaction>
</comment>
<feature type="binding site" evidence="2">
    <location>
        <position position="45"/>
    </location>
    <ligand>
        <name>Mg(2+)</name>
        <dbReference type="ChEBI" id="CHEBI:18420"/>
        <label>4</label>
    </ligand>
</feature>
<dbReference type="SUPFAM" id="SSF56042">
    <property type="entry name" value="PurM C-terminal domain-like"/>
    <property type="match status" value="1"/>
</dbReference>
<accession>A0A1Y6CXT4</accession>
<comment type="similarity">
    <text evidence="2">Belongs to the thiamine-monophosphate kinase family.</text>
</comment>
<feature type="binding site" evidence="2">
    <location>
        <position position="75"/>
    </location>
    <ligand>
        <name>Mg(2+)</name>
        <dbReference type="ChEBI" id="CHEBI:18420"/>
        <label>3</label>
    </ligand>
</feature>
<dbReference type="AlphaFoldDB" id="A0A1Y6CXT4"/>
<feature type="binding site" evidence="2">
    <location>
        <position position="75"/>
    </location>
    <ligand>
        <name>Mg(2+)</name>
        <dbReference type="ChEBI" id="CHEBI:18420"/>
        <label>2</label>
    </ligand>
</feature>
<dbReference type="STRING" id="1760988.SAMN02949497_2518"/>
<comment type="caution">
    <text evidence="2">Lacks conserved residue(s) required for the propagation of feature annotation.</text>
</comment>
<feature type="binding site" evidence="2">
    <location>
        <position position="146"/>
    </location>
    <ligand>
        <name>ATP</name>
        <dbReference type="ChEBI" id="CHEBI:30616"/>
    </ligand>
</feature>
<protein>
    <recommendedName>
        <fullName evidence="2">Thiamine-monophosphate kinase</fullName>
        <shortName evidence="2">TMP kinase</shortName>
        <shortName evidence="2">Thiamine-phosphate kinase</shortName>
        <ecNumber evidence="2">2.7.4.16</ecNumber>
    </recommendedName>
</protein>
<feature type="binding site" evidence="2">
    <location>
        <position position="54"/>
    </location>
    <ligand>
        <name>substrate</name>
    </ligand>
</feature>
<dbReference type="InterPro" id="IPR006283">
    <property type="entry name" value="ThiL-like"/>
</dbReference>
<dbReference type="OrthoDB" id="9802811at2"/>
<dbReference type="GO" id="GO:0000287">
    <property type="term" value="F:magnesium ion binding"/>
    <property type="evidence" value="ECO:0007669"/>
    <property type="project" value="UniProtKB-UniRule"/>
</dbReference>
<dbReference type="UniPathway" id="UPA00060">
    <property type="reaction ID" value="UER00142"/>
</dbReference>
<feature type="binding site" evidence="2">
    <location>
        <begin position="121"/>
        <end position="122"/>
    </location>
    <ligand>
        <name>ATP</name>
        <dbReference type="ChEBI" id="CHEBI:30616"/>
    </ligand>
</feature>
<feature type="binding site" evidence="2">
    <location>
        <position position="47"/>
    </location>
    <ligand>
        <name>Mg(2+)</name>
        <dbReference type="ChEBI" id="CHEBI:18420"/>
        <label>2</label>
    </ligand>
</feature>
<feature type="binding site" evidence="2">
    <location>
        <position position="259"/>
    </location>
    <ligand>
        <name>substrate</name>
    </ligand>
</feature>
<keyword evidence="1 2" id="KW-0784">Thiamine biosynthesis</keyword>
<dbReference type="InterPro" id="IPR016188">
    <property type="entry name" value="PurM-like_N"/>
</dbReference>
<dbReference type="EMBL" id="FXAM01000001">
    <property type="protein sequence ID" value="SMF95171.1"/>
    <property type="molecule type" value="Genomic_DNA"/>
</dbReference>
<name>A0A1Y6CXT4_9GAMM</name>
<sequence>MALGEFDLIRRFFTRQPVRHAGTALGVGDDCALLRCEAGGALAVTVDTLVSGVHFLPEVEPDSLGHKALAVSLSDLAAMGAEPRWATLALTLPEVDADWLEAFARGLFALAERHGVEIIGGDTTRGPLSITLQAMGWVPEGRALCRSGARPGDGIYVSGPIGSAGLGLKQRLGQTDLQDAAALARLERPEPRVALGFQLRGLASACIDVSDGLAADLGHILAASGVGAALDCAALPLTDGVARYIAATGDWAMPWHAGDDYELCFTVSEDKRDELARRLAGTGLAAFPIGRIEAEPGLRLLKEGRLIDLNPSGYEHFSHA</sequence>
<feature type="binding site" evidence="2">
    <location>
        <position position="314"/>
    </location>
    <ligand>
        <name>substrate</name>
    </ligand>
</feature>
<feature type="binding site" evidence="2">
    <location>
        <position position="208"/>
    </location>
    <ligand>
        <name>Mg(2+)</name>
        <dbReference type="ChEBI" id="CHEBI:18420"/>
        <label>3</label>
    </ligand>
</feature>
<organism evidence="5 6">
    <name type="scientific">Methylomagnum ishizawai</name>
    <dbReference type="NCBI Taxonomy" id="1760988"/>
    <lineage>
        <taxon>Bacteria</taxon>
        <taxon>Pseudomonadati</taxon>
        <taxon>Pseudomonadota</taxon>
        <taxon>Gammaproteobacteria</taxon>
        <taxon>Methylococcales</taxon>
        <taxon>Methylococcaceae</taxon>
        <taxon>Methylomagnum</taxon>
    </lineage>
</organism>
<keyword evidence="2" id="KW-0479">Metal-binding</keyword>